<keyword evidence="4" id="KW-1003">Cell membrane</keyword>
<keyword evidence="16" id="KW-1185">Reference proteome</keyword>
<accession>A0ABX1ERC0</accession>
<keyword evidence="10" id="KW-0408">Iron</keyword>
<evidence type="ECO:0000256" key="3">
    <source>
        <dbReference type="ARBA" id="ARBA00022448"/>
    </source>
</evidence>
<organism evidence="15 16">
    <name type="scientific">Falsiroseomonas frigidaquae</name>
    <dbReference type="NCBI Taxonomy" id="487318"/>
    <lineage>
        <taxon>Bacteria</taxon>
        <taxon>Pseudomonadati</taxon>
        <taxon>Pseudomonadota</taxon>
        <taxon>Alphaproteobacteria</taxon>
        <taxon>Acetobacterales</taxon>
        <taxon>Roseomonadaceae</taxon>
        <taxon>Falsiroseomonas</taxon>
    </lineage>
</organism>
<evidence type="ECO:0000313" key="15">
    <source>
        <dbReference type="EMBL" id="NKE43165.1"/>
    </source>
</evidence>
<evidence type="ECO:0000256" key="13">
    <source>
        <dbReference type="SAM" id="Phobius"/>
    </source>
</evidence>
<keyword evidence="7" id="KW-0479">Metal-binding</keyword>
<dbReference type="PANTHER" id="PTHR30529:SF1">
    <property type="entry name" value="CYTOCHROME B561 HOMOLOG 2"/>
    <property type="match status" value="1"/>
</dbReference>
<protein>
    <submittedName>
        <fullName evidence="15">Cytochrome b</fullName>
    </submittedName>
</protein>
<dbReference type="RefSeq" id="WP_168047505.1">
    <property type="nucleotide sequence ID" value="NZ_JAATJR010000001.1"/>
</dbReference>
<name>A0ABX1ERC0_9PROT</name>
<keyword evidence="8" id="KW-0249">Electron transport</keyword>
<evidence type="ECO:0000256" key="4">
    <source>
        <dbReference type="ARBA" id="ARBA00022475"/>
    </source>
</evidence>
<keyword evidence="11 13" id="KW-0472">Membrane</keyword>
<dbReference type="Proteomes" id="UP000765160">
    <property type="component" value="Unassembled WGS sequence"/>
</dbReference>
<dbReference type="InterPro" id="IPR016174">
    <property type="entry name" value="Di-haem_cyt_TM"/>
</dbReference>
<dbReference type="Gene3D" id="1.20.950.20">
    <property type="entry name" value="Transmembrane di-heme cytochromes, Chain C"/>
    <property type="match status" value="1"/>
</dbReference>
<evidence type="ECO:0000256" key="6">
    <source>
        <dbReference type="ARBA" id="ARBA00022692"/>
    </source>
</evidence>
<comment type="subcellular location">
    <subcellularLocation>
        <location evidence="2">Cell membrane</location>
        <topology evidence="2">Multi-pass membrane protein</topology>
    </subcellularLocation>
</comment>
<dbReference type="InterPro" id="IPR052168">
    <property type="entry name" value="Cytochrome_b561_oxidase"/>
</dbReference>
<dbReference type="EMBL" id="JAAVTX010000001">
    <property type="protein sequence ID" value="NKE43165.1"/>
    <property type="molecule type" value="Genomic_DNA"/>
</dbReference>
<feature type="transmembrane region" description="Helical" evidence="13">
    <location>
        <begin position="16"/>
        <end position="38"/>
    </location>
</feature>
<evidence type="ECO:0000256" key="8">
    <source>
        <dbReference type="ARBA" id="ARBA00022982"/>
    </source>
</evidence>
<comment type="similarity">
    <text evidence="12">Belongs to the cytochrome b561 family.</text>
</comment>
<evidence type="ECO:0000256" key="2">
    <source>
        <dbReference type="ARBA" id="ARBA00004651"/>
    </source>
</evidence>
<evidence type="ECO:0000256" key="12">
    <source>
        <dbReference type="ARBA" id="ARBA00037975"/>
    </source>
</evidence>
<evidence type="ECO:0000256" key="10">
    <source>
        <dbReference type="ARBA" id="ARBA00023004"/>
    </source>
</evidence>
<dbReference type="SUPFAM" id="SSF81342">
    <property type="entry name" value="Transmembrane di-heme cytochromes"/>
    <property type="match status" value="1"/>
</dbReference>
<feature type="transmembrane region" description="Helical" evidence="13">
    <location>
        <begin position="89"/>
        <end position="111"/>
    </location>
</feature>
<gene>
    <name evidence="15" type="ORF">HB662_00135</name>
</gene>
<feature type="transmembrane region" description="Helical" evidence="13">
    <location>
        <begin position="44"/>
        <end position="68"/>
    </location>
</feature>
<evidence type="ECO:0000256" key="1">
    <source>
        <dbReference type="ARBA" id="ARBA00001970"/>
    </source>
</evidence>
<dbReference type="PANTHER" id="PTHR30529">
    <property type="entry name" value="CYTOCHROME B561"/>
    <property type="match status" value="1"/>
</dbReference>
<evidence type="ECO:0000313" key="16">
    <source>
        <dbReference type="Proteomes" id="UP000765160"/>
    </source>
</evidence>
<comment type="cofactor">
    <cofactor evidence="1">
        <name>heme b</name>
        <dbReference type="ChEBI" id="CHEBI:60344"/>
    </cofactor>
</comment>
<keyword evidence="6 13" id="KW-0812">Transmembrane</keyword>
<dbReference type="Pfam" id="PF01292">
    <property type="entry name" value="Ni_hydr_CYTB"/>
    <property type="match status" value="1"/>
</dbReference>
<proteinExistence type="inferred from homology"/>
<feature type="domain" description="Cytochrome b561 bacterial/Ni-hydrogenase" evidence="14">
    <location>
        <begin position="9"/>
        <end position="177"/>
    </location>
</feature>
<comment type="caution">
    <text evidence="15">The sequence shown here is derived from an EMBL/GenBank/DDBJ whole genome shotgun (WGS) entry which is preliminary data.</text>
</comment>
<evidence type="ECO:0000256" key="9">
    <source>
        <dbReference type="ARBA" id="ARBA00022989"/>
    </source>
</evidence>
<feature type="transmembrane region" description="Helical" evidence="13">
    <location>
        <begin position="146"/>
        <end position="167"/>
    </location>
</feature>
<evidence type="ECO:0000256" key="5">
    <source>
        <dbReference type="ARBA" id="ARBA00022617"/>
    </source>
</evidence>
<keyword evidence="3" id="KW-0813">Transport</keyword>
<evidence type="ECO:0000256" key="7">
    <source>
        <dbReference type="ARBA" id="ARBA00022723"/>
    </source>
</evidence>
<reference evidence="15 16" key="1">
    <citation type="submission" date="2020-03" db="EMBL/GenBank/DDBJ databases">
        <title>Roseomonas selenitidurans sp. nov. isolated from soil.</title>
        <authorList>
            <person name="Liu H."/>
        </authorList>
    </citation>
    <scope>NUCLEOTIDE SEQUENCE [LARGE SCALE GENOMIC DNA]</scope>
    <source>
        <strain evidence="15 16">JCM 15073</strain>
    </source>
</reference>
<keyword evidence="9 13" id="KW-1133">Transmembrane helix</keyword>
<evidence type="ECO:0000259" key="14">
    <source>
        <dbReference type="Pfam" id="PF01292"/>
    </source>
</evidence>
<evidence type="ECO:0000256" key="11">
    <source>
        <dbReference type="ARBA" id="ARBA00023136"/>
    </source>
</evidence>
<dbReference type="InterPro" id="IPR011577">
    <property type="entry name" value="Cyt_b561_bac/Ni-Hgenase"/>
</dbReference>
<keyword evidence="5" id="KW-0349">Heme</keyword>
<sequence>MQWRDTLERYGQVTRLLHWGMAAILLWQITGMALRLVLGRTPLMAFWVGTHQSVGTVLLLLILLRLLWAWINRGRRPAQPRSWAGRAARLGHGALYGLMLLIPSLALLRAFGNGRGYAFFGHQVVPRGGPRIDWMSAPADLLHGRLAWLLLALILGHVLMVVLHHFIWRDGTLRRMAGRMRGRMADCQDQISG</sequence>